<evidence type="ECO:0000313" key="8">
    <source>
        <dbReference type="EMBL" id="KAK2577822.1"/>
    </source>
</evidence>
<dbReference type="GO" id="GO:0000460">
    <property type="term" value="P:maturation of 5.8S rRNA"/>
    <property type="evidence" value="ECO:0007669"/>
    <property type="project" value="TreeGrafter"/>
</dbReference>
<evidence type="ECO:0000256" key="1">
    <source>
        <dbReference type="ARBA" id="ARBA00004123"/>
    </source>
</evidence>
<evidence type="ECO:0000256" key="7">
    <source>
        <dbReference type="RuleBase" id="RU368003"/>
    </source>
</evidence>
<dbReference type="AlphaFoldDB" id="A0AAD9RDS8"/>
<evidence type="ECO:0000256" key="3">
    <source>
        <dbReference type="ARBA" id="ARBA00015212"/>
    </source>
</evidence>
<protein>
    <recommendedName>
        <fullName evidence="3 7">Nuclear nucleic acid-binding protein C1D</fullName>
    </recommendedName>
</protein>
<reference evidence="8" key="2">
    <citation type="journal article" date="2023" name="Commun. Biol.">
        <title>Intrasexual cuticular hydrocarbon dimorphism in a wasp sheds light on hydrocarbon biosynthesis genes in Hymenoptera.</title>
        <authorList>
            <person name="Moris V.C."/>
            <person name="Podsiadlowski L."/>
            <person name="Martin S."/>
            <person name="Oeyen J.P."/>
            <person name="Donath A."/>
            <person name="Petersen M."/>
            <person name="Wilbrandt J."/>
            <person name="Misof B."/>
            <person name="Liedtke D."/>
            <person name="Thamm M."/>
            <person name="Scheiner R."/>
            <person name="Schmitt T."/>
            <person name="Niehuis O."/>
        </authorList>
    </citation>
    <scope>NUCLEOTIDE SEQUENCE</scope>
    <source>
        <strain evidence="8">GBR_01_08_01A</strain>
    </source>
</reference>
<keyword evidence="7" id="KW-0963">Cytoplasm</keyword>
<evidence type="ECO:0000313" key="9">
    <source>
        <dbReference type="Proteomes" id="UP001258017"/>
    </source>
</evidence>
<dbReference type="GO" id="GO:0003723">
    <property type="term" value="F:RNA binding"/>
    <property type="evidence" value="ECO:0007669"/>
    <property type="project" value="UniProtKB-UniRule"/>
</dbReference>
<dbReference type="Proteomes" id="UP001258017">
    <property type="component" value="Unassembled WGS sequence"/>
</dbReference>
<dbReference type="PANTHER" id="PTHR15341">
    <property type="entry name" value="SUN-COR STEROID HORMONE RECEPTOR CO-REPRESSOR"/>
    <property type="match status" value="1"/>
</dbReference>
<sequence>TIVHAEVTVITWLWLKTAHARHSQRIRRRIRRSYRRKVIILIQINKKLKQFREAVLKVEDRINLANDPAIYEKLSNSDKIKFNLLMSYGLNSLFWMYLRTEGFDPTKHQIKNENDRLKKSMVRAKQINDRNTLMPRVDKNAAQRFVRNGLWQPKVNEKDENRVLPMKRKFVES</sequence>
<accession>A0AAD9RDS8</accession>
<reference evidence="8" key="1">
    <citation type="submission" date="2021-08" db="EMBL/GenBank/DDBJ databases">
        <authorList>
            <person name="Misof B."/>
            <person name="Oliver O."/>
            <person name="Podsiadlowski L."/>
            <person name="Donath A."/>
            <person name="Peters R."/>
            <person name="Mayer C."/>
            <person name="Rust J."/>
            <person name="Gunkel S."/>
            <person name="Lesny P."/>
            <person name="Martin S."/>
            <person name="Oeyen J.P."/>
            <person name="Petersen M."/>
            <person name="Panagiotis P."/>
            <person name="Wilbrandt J."/>
            <person name="Tanja T."/>
        </authorList>
    </citation>
    <scope>NUCLEOTIDE SEQUENCE</scope>
    <source>
        <strain evidence="8">GBR_01_08_01A</strain>
        <tissue evidence="8">Thorax + abdomen</tissue>
    </source>
</reference>
<evidence type="ECO:0000256" key="4">
    <source>
        <dbReference type="ARBA" id="ARBA00022552"/>
    </source>
</evidence>
<evidence type="ECO:0000256" key="5">
    <source>
        <dbReference type="ARBA" id="ARBA00022884"/>
    </source>
</evidence>
<keyword evidence="4 7" id="KW-0698">rRNA processing</keyword>
<dbReference type="GO" id="GO:0010468">
    <property type="term" value="P:regulation of gene expression"/>
    <property type="evidence" value="ECO:0007669"/>
    <property type="project" value="TreeGrafter"/>
</dbReference>
<feature type="non-terminal residue" evidence="8">
    <location>
        <position position="1"/>
    </location>
</feature>
<dbReference type="PANTHER" id="PTHR15341:SF3">
    <property type="entry name" value="NUCLEAR NUCLEIC ACID-BINDING PROTEIN C1D"/>
    <property type="match status" value="1"/>
</dbReference>
<dbReference type="InterPro" id="IPR011082">
    <property type="entry name" value="Exosome-assoc_fac/DNA_repair"/>
</dbReference>
<comment type="function">
    <text evidence="7">Plays a role in the recruitment of the exosome to pre-rRNA to mediate the 3'-5' end processing of the 5.8S rRNA.</text>
</comment>
<keyword evidence="9" id="KW-1185">Reference proteome</keyword>
<dbReference type="GO" id="GO:0000178">
    <property type="term" value="C:exosome (RNase complex)"/>
    <property type="evidence" value="ECO:0007669"/>
    <property type="project" value="TreeGrafter"/>
</dbReference>
<proteinExistence type="inferred from homology"/>
<organism evidence="8 9">
    <name type="scientific">Odynerus spinipes</name>
    <dbReference type="NCBI Taxonomy" id="1348599"/>
    <lineage>
        <taxon>Eukaryota</taxon>
        <taxon>Metazoa</taxon>
        <taxon>Ecdysozoa</taxon>
        <taxon>Arthropoda</taxon>
        <taxon>Hexapoda</taxon>
        <taxon>Insecta</taxon>
        <taxon>Pterygota</taxon>
        <taxon>Neoptera</taxon>
        <taxon>Endopterygota</taxon>
        <taxon>Hymenoptera</taxon>
        <taxon>Apocrita</taxon>
        <taxon>Aculeata</taxon>
        <taxon>Vespoidea</taxon>
        <taxon>Vespidae</taxon>
        <taxon>Eumeninae</taxon>
        <taxon>Odynerus</taxon>
    </lineage>
</organism>
<dbReference type="GO" id="GO:0005737">
    <property type="term" value="C:cytoplasm"/>
    <property type="evidence" value="ECO:0007669"/>
    <property type="project" value="UniProtKB-SubCell"/>
</dbReference>
<evidence type="ECO:0000256" key="2">
    <source>
        <dbReference type="ARBA" id="ARBA00009154"/>
    </source>
</evidence>
<evidence type="ECO:0000256" key="6">
    <source>
        <dbReference type="ARBA" id="ARBA00023242"/>
    </source>
</evidence>
<comment type="subunit">
    <text evidence="7">Monomer and homodimer.</text>
</comment>
<dbReference type="GO" id="GO:0003677">
    <property type="term" value="F:DNA binding"/>
    <property type="evidence" value="ECO:0007669"/>
    <property type="project" value="UniProtKB-KW"/>
</dbReference>
<keyword evidence="7" id="KW-0238">DNA-binding</keyword>
<comment type="caution">
    <text evidence="8">The sequence shown here is derived from an EMBL/GenBank/DDBJ whole genome shotgun (WGS) entry which is preliminary data.</text>
</comment>
<dbReference type="EMBL" id="JAIFRP010001081">
    <property type="protein sequence ID" value="KAK2577822.1"/>
    <property type="molecule type" value="Genomic_DNA"/>
</dbReference>
<dbReference type="GO" id="GO:0005730">
    <property type="term" value="C:nucleolus"/>
    <property type="evidence" value="ECO:0007669"/>
    <property type="project" value="UniProtKB-SubCell"/>
</dbReference>
<dbReference type="InterPro" id="IPR007146">
    <property type="entry name" value="Sas10/Utp3/C1D"/>
</dbReference>
<comment type="subcellular location">
    <subcellularLocation>
        <location evidence="7">Cytoplasm</location>
    </subcellularLocation>
    <subcellularLocation>
        <location evidence="7">Nucleus</location>
        <location evidence="7">Nucleolus</location>
    </subcellularLocation>
    <subcellularLocation>
        <location evidence="1 7">Nucleus</location>
    </subcellularLocation>
</comment>
<keyword evidence="6 7" id="KW-0539">Nucleus</keyword>
<comment type="similarity">
    <text evidence="2 7">Belongs to the C1D family.</text>
</comment>
<dbReference type="Pfam" id="PF04000">
    <property type="entry name" value="Sas10_Utp3"/>
    <property type="match status" value="1"/>
</dbReference>
<keyword evidence="5 7" id="KW-0694">RNA-binding</keyword>
<gene>
    <name evidence="8" type="ORF">KPH14_008891</name>
</gene>
<name>A0AAD9RDS8_9HYME</name>